<dbReference type="EMBL" id="JACJPW010000020">
    <property type="protein sequence ID" value="MBD2181429.1"/>
    <property type="molecule type" value="Genomic_DNA"/>
</dbReference>
<dbReference type="SMART" id="SM00271">
    <property type="entry name" value="DnaJ"/>
    <property type="match status" value="1"/>
</dbReference>
<dbReference type="Proteomes" id="UP000641646">
    <property type="component" value="Unassembled WGS sequence"/>
</dbReference>
<reference evidence="3" key="1">
    <citation type="journal article" date="2015" name="ISME J.">
        <title>Draft Genome Sequence of Streptomyces incarnatus NRRL8089, which Produces the Nucleoside Antibiotic Sinefungin.</title>
        <authorList>
            <person name="Oshima K."/>
            <person name="Hattori M."/>
            <person name="Shimizu H."/>
            <person name="Fukuda K."/>
            <person name="Nemoto M."/>
            <person name="Inagaki K."/>
            <person name="Tamura T."/>
        </authorList>
    </citation>
    <scope>NUCLEOTIDE SEQUENCE</scope>
    <source>
        <strain evidence="3">FACHB-1375</strain>
    </source>
</reference>
<dbReference type="InterPro" id="IPR050817">
    <property type="entry name" value="DjlA_DnaK_co-chaperone"/>
</dbReference>
<sequence length="132" mass="15533">MSNVEQYYRILELEPGATLEEIRQGYKDLAMVWHPDRFPNHPRLRQKAHKKLQLINEAHEKLRSFAPVAATIASPPHSESARSQPSPSSPSNSKDYYKQPPPKPQEEDYRKYTYEYTPFKNFSRKDVDTWLD</sequence>
<dbReference type="InterPro" id="IPR036869">
    <property type="entry name" value="J_dom_sf"/>
</dbReference>
<evidence type="ECO:0000256" key="1">
    <source>
        <dbReference type="SAM" id="MobiDB-lite"/>
    </source>
</evidence>
<dbReference type="PRINTS" id="PR00625">
    <property type="entry name" value="JDOMAIN"/>
</dbReference>
<feature type="region of interest" description="Disordered" evidence="1">
    <location>
        <begin position="68"/>
        <end position="110"/>
    </location>
</feature>
<evidence type="ECO:0000313" key="3">
    <source>
        <dbReference type="EMBL" id="MBD2181429.1"/>
    </source>
</evidence>
<feature type="compositionally biased region" description="Low complexity" evidence="1">
    <location>
        <begin position="81"/>
        <end position="94"/>
    </location>
</feature>
<dbReference type="InterPro" id="IPR001623">
    <property type="entry name" value="DnaJ_domain"/>
</dbReference>
<dbReference type="CDD" id="cd06257">
    <property type="entry name" value="DnaJ"/>
    <property type="match status" value="1"/>
</dbReference>
<accession>A0A926VCK8</accession>
<evidence type="ECO:0000313" key="4">
    <source>
        <dbReference type="Proteomes" id="UP000641646"/>
    </source>
</evidence>
<proteinExistence type="predicted"/>
<dbReference type="PROSITE" id="PS50076">
    <property type="entry name" value="DNAJ_2"/>
    <property type="match status" value="1"/>
</dbReference>
<dbReference type="PANTHER" id="PTHR24074">
    <property type="entry name" value="CO-CHAPERONE PROTEIN DJLA"/>
    <property type="match status" value="1"/>
</dbReference>
<organism evidence="3 4">
    <name type="scientific">Aerosakkonema funiforme FACHB-1375</name>
    <dbReference type="NCBI Taxonomy" id="2949571"/>
    <lineage>
        <taxon>Bacteria</taxon>
        <taxon>Bacillati</taxon>
        <taxon>Cyanobacteriota</taxon>
        <taxon>Cyanophyceae</taxon>
        <taxon>Oscillatoriophycideae</taxon>
        <taxon>Aerosakkonematales</taxon>
        <taxon>Aerosakkonemataceae</taxon>
        <taxon>Aerosakkonema</taxon>
    </lineage>
</organism>
<gene>
    <name evidence="3" type="ORF">H6G03_09965</name>
</gene>
<protein>
    <submittedName>
        <fullName evidence="3">J domain-containing protein</fullName>
    </submittedName>
</protein>
<name>A0A926VCK8_9CYAN</name>
<dbReference type="Pfam" id="PF00226">
    <property type="entry name" value="DnaJ"/>
    <property type="match status" value="1"/>
</dbReference>
<reference evidence="3" key="2">
    <citation type="submission" date="2020-08" db="EMBL/GenBank/DDBJ databases">
        <authorList>
            <person name="Chen M."/>
            <person name="Teng W."/>
            <person name="Zhao L."/>
            <person name="Hu C."/>
            <person name="Zhou Y."/>
            <person name="Han B."/>
            <person name="Song L."/>
            <person name="Shu W."/>
        </authorList>
    </citation>
    <scope>NUCLEOTIDE SEQUENCE</scope>
    <source>
        <strain evidence="3">FACHB-1375</strain>
    </source>
</reference>
<dbReference type="SUPFAM" id="SSF46565">
    <property type="entry name" value="Chaperone J-domain"/>
    <property type="match status" value="1"/>
</dbReference>
<comment type="caution">
    <text evidence="3">The sequence shown here is derived from an EMBL/GenBank/DDBJ whole genome shotgun (WGS) entry which is preliminary data.</text>
</comment>
<feature type="domain" description="J" evidence="2">
    <location>
        <begin position="6"/>
        <end position="67"/>
    </location>
</feature>
<keyword evidence="4" id="KW-1185">Reference proteome</keyword>
<dbReference type="RefSeq" id="WP_190464197.1">
    <property type="nucleotide sequence ID" value="NZ_JACJPW010000020.1"/>
</dbReference>
<evidence type="ECO:0000259" key="2">
    <source>
        <dbReference type="PROSITE" id="PS50076"/>
    </source>
</evidence>
<dbReference type="AlphaFoldDB" id="A0A926VCK8"/>
<dbReference type="Gene3D" id="1.10.287.110">
    <property type="entry name" value="DnaJ domain"/>
    <property type="match status" value="1"/>
</dbReference>